<gene>
    <name evidence="2" type="ORF">GCM10017557_03640</name>
</gene>
<evidence type="ECO:0000256" key="1">
    <source>
        <dbReference type="SAM" id="MobiDB-lite"/>
    </source>
</evidence>
<dbReference type="KEGG" id="sgm:GCM10017557_03640"/>
<organism evidence="2 3">
    <name type="scientific">Streptomyces aurantiacus</name>
    <dbReference type="NCBI Taxonomy" id="47760"/>
    <lineage>
        <taxon>Bacteria</taxon>
        <taxon>Bacillati</taxon>
        <taxon>Actinomycetota</taxon>
        <taxon>Actinomycetes</taxon>
        <taxon>Kitasatosporales</taxon>
        <taxon>Streptomycetaceae</taxon>
        <taxon>Streptomyces</taxon>
        <taxon>Streptomyces aurantiacus group</taxon>
    </lineage>
</organism>
<dbReference type="RefSeq" id="WP_055512789.1">
    <property type="nucleotide sequence ID" value="NZ_AP023440.1"/>
</dbReference>
<dbReference type="Proteomes" id="UP000516444">
    <property type="component" value="Chromosome"/>
</dbReference>
<feature type="region of interest" description="Disordered" evidence="1">
    <location>
        <begin position="461"/>
        <end position="566"/>
    </location>
</feature>
<feature type="compositionally biased region" description="Low complexity" evidence="1">
    <location>
        <begin position="494"/>
        <end position="505"/>
    </location>
</feature>
<evidence type="ECO:0000313" key="3">
    <source>
        <dbReference type="Proteomes" id="UP000516444"/>
    </source>
</evidence>
<evidence type="ECO:0000313" key="2">
    <source>
        <dbReference type="EMBL" id="BCL25505.1"/>
    </source>
</evidence>
<dbReference type="OrthoDB" id="4170298at2"/>
<dbReference type="AlphaFoldDB" id="A0A7G1NX61"/>
<accession>A0A7G1NX61</accession>
<feature type="compositionally biased region" description="Polar residues" evidence="1">
    <location>
        <begin position="527"/>
        <end position="538"/>
    </location>
</feature>
<sequence length="566" mass="61833">MVQAWDQDKYNEERATFFNRLSEYRGLGDNDDVVNAATDVWDQLKKEGQWLNSGETANDNWTAKGPVDKFLYQLEYNKAFQMAGNTWKDLANQDSSANAFYWARDAEANQNKDRAGVWGKITPRAAAARAAERGDYILETTPAGKLLNGLNGGFSGWNSSPTLAYVWSGNSQTYAKNTKGTVQADVLEGIANNSVLTNVEWPVIKDKIEAGETPAMRVHILDLRHQSQSSAAWSLKTLQKIDVHSQASFDALPQAPTWDPRYQQMQTRWHQRNQKLDKNDEAAIAAALGDKDKVVVVTDQATNEVRMTSSDALSIQRARQQSVSQMFHNGGGQEALNAYTLLKVDAMLETVAEKERRNSSSSQEYGLRRYTTQGSQEYGSNLGTVPTQESYGHGRAGFTPMNTTEPSYVPFNPAVYSQMAPMESPAAMSSFNGGSQGYFPSYPQPLVSQAYDPYRQPSMASTASAVSPFGGGGPQGYFPAYQQPSGEPPRRQSSGDSYGAYDGGAPLQRVNAREYAPPGQYGHAGQYGNTGQPGNSSDVAAYYAQQRGGAQQQQQRRRGPGGGGGA</sequence>
<name>A0A7G1NX61_9ACTN</name>
<feature type="compositionally biased region" description="Low complexity" evidence="1">
    <location>
        <begin position="540"/>
        <end position="554"/>
    </location>
</feature>
<keyword evidence="3" id="KW-1185">Reference proteome</keyword>
<proteinExistence type="predicted"/>
<dbReference type="EMBL" id="AP023440">
    <property type="protein sequence ID" value="BCL25505.1"/>
    <property type="molecule type" value="Genomic_DNA"/>
</dbReference>
<reference evidence="2 3" key="1">
    <citation type="journal article" date="2014" name="Int. J. Syst. Evol. Microbiol.">
        <title>Complete genome sequence of Corynebacterium casei LMG S-19264T (=DSM 44701T), isolated from a smear-ripened cheese.</title>
        <authorList>
            <consortium name="US DOE Joint Genome Institute (JGI-PGF)"/>
            <person name="Walter F."/>
            <person name="Albersmeier A."/>
            <person name="Kalinowski J."/>
            <person name="Ruckert C."/>
        </authorList>
    </citation>
    <scope>NUCLEOTIDE SEQUENCE [LARGE SCALE GENOMIC DNA]</scope>
    <source>
        <strain evidence="2 3">JCM 4677</strain>
    </source>
</reference>
<protein>
    <submittedName>
        <fullName evidence="2">Uncharacterized protein</fullName>
    </submittedName>
</protein>